<evidence type="ECO:0000259" key="2">
    <source>
        <dbReference type="Pfam" id="PF00144"/>
    </source>
</evidence>
<keyword evidence="5" id="KW-1185">Reference proteome</keyword>
<proteinExistence type="inferred from homology"/>
<dbReference type="InterPro" id="IPR021860">
    <property type="entry name" value="Peptidase_S12_Pab87-rel_C"/>
</dbReference>
<dbReference type="SUPFAM" id="SSF56601">
    <property type="entry name" value="beta-lactamase/transpeptidase-like"/>
    <property type="match status" value="1"/>
</dbReference>
<comment type="similarity">
    <text evidence="1">Belongs to the peptidase S12 family.</text>
</comment>
<evidence type="ECO:0000313" key="4">
    <source>
        <dbReference type="EMBL" id="KAF5866740.1"/>
    </source>
</evidence>
<sequence>MVQRQDSTPFTPQFDSLVQEQLEKWKVPGVTISVVHGSSTYAKAYGFAVLPDKEMTLDSLFTTCSTTKAFTAAAVSMAIDDSIKSPSPLTWDTPIASLIRDDFVLADDHATVNTTLEDALSHRSGLPGHIYAMVGAYPDESLRDAVRKLRHLPLAYPPRTTFDYCNHMFMVVSHVLEKIAGEPLGEILKKRIWDPLNMKDTYFSVQDVKRCPSTSPRLVQGYTWVPEKGSYVAEPHMNYAPTTGTGAIVSNVLDYAKWLRALIYQAGPISREGHAAVVQPRSVISNDEQDTVYPPAPYHLYALGWHSGYGVITLRVENGHLYSDLSDRVEAMTIQLEHAVGEFFVAKISTHSLSQCFKAEFYVDSTATARKVGMELEPALGDKMIWFERCL</sequence>
<dbReference type="EMBL" id="SPNV01000005">
    <property type="protein sequence ID" value="KAF5866740.1"/>
    <property type="molecule type" value="Genomic_DNA"/>
</dbReference>
<gene>
    <name evidence="4" type="ORF">ETB97_009897</name>
</gene>
<feature type="domain" description="Peptidase S12 Pab87-related C-terminal" evidence="3">
    <location>
        <begin position="305"/>
        <end position="389"/>
    </location>
</feature>
<dbReference type="Pfam" id="PF00144">
    <property type="entry name" value="Beta-lactamase"/>
    <property type="match status" value="1"/>
</dbReference>
<dbReference type="InterPro" id="IPR001466">
    <property type="entry name" value="Beta-lactam-related"/>
</dbReference>
<dbReference type="Pfam" id="PF11954">
    <property type="entry name" value="DUF3471"/>
    <property type="match status" value="1"/>
</dbReference>
<protein>
    <recommendedName>
        <fullName evidence="6">Beta-lactamase/transpeptidase-like protein</fullName>
    </recommendedName>
</protein>
<evidence type="ECO:0000256" key="1">
    <source>
        <dbReference type="ARBA" id="ARBA00038215"/>
    </source>
</evidence>
<feature type="domain" description="Beta-lactamase-related" evidence="2">
    <location>
        <begin position="14"/>
        <end position="273"/>
    </location>
</feature>
<dbReference type="Proteomes" id="UP000541154">
    <property type="component" value="Unassembled WGS sequence"/>
</dbReference>
<dbReference type="PANTHER" id="PTHR46825:SF9">
    <property type="entry name" value="BETA-LACTAMASE-RELATED DOMAIN-CONTAINING PROTEIN"/>
    <property type="match status" value="1"/>
</dbReference>
<dbReference type="InterPro" id="IPR050491">
    <property type="entry name" value="AmpC-like"/>
</dbReference>
<evidence type="ECO:0008006" key="6">
    <source>
        <dbReference type="Google" id="ProtNLM"/>
    </source>
</evidence>
<name>A0A8H6AGB7_PETAA</name>
<dbReference type="PANTHER" id="PTHR46825">
    <property type="entry name" value="D-ALANYL-D-ALANINE-CARBOXYPEPTIDASE/ENDOPEPTIDASE AMPH"/>
    <property type="match status" value="1"/>
</dbReference>
<organism evidence="4 5">
    <name type="scientific">Petromyces alliaceus</name>
    <name type="common">Aspergillus alliaceus</name>
    <dbReference type="NCBI Taxonomy" id="209559"/>
    <lineage>
        <taxon>Eukaryota</taxon>
        <taxon>Fungi</taxon>
        <taxon>Dikarya</taxon>
        <taxon>Ascomycota</taxon>
        <taxon>Pezizomycotina</taxon>
        <taxon>Eurotiomycetes</taxon>
        <taxon>Eurotiomycetidae</taxon>
        <taxon>Eurotiales</taxon>
        <taxon>Aspergillaceae</taxon>
        <taxon>Aspergillus</taxon>
        <taxon>Aspergillus subgen. Circumdati</taxon>
    </lineage>
</organism>
<evidence type="ECO:0000259" key="3">
    <source>
        <dbReference type="Pfam" id="PF11954"/>
    </source>
</evidence>
<dbReference type="Gene3D" id="3.40.710.10">
    <property type="entry name" value="DD-peptidase/beta-lactamase superfamily"/>
    <property type="match status" value="1"/>
</dbReference>
<dbReference type="InterPro" id="IPR012338">
    <property type="entry name" value="Beta-lactam/transpept-like"/>
</dbReference>
<accession>A0A8H6AGB7</accession>
<reference evidence="4 5" key="1">
    <citation type="submission" date="2019-04" db="EMBL/GenBank/DDBJ databases">
        <title>Aspergillus burnettii sp. nov., novel species from soil in southeast Queensland.</title>
        <authorList>
            <person name="Gilchrist C.L.M."/>
            <person name="Pitt J.I."/>
            <person name="Lange L."/>
            <person name="Lacey H.J."/>
            <person name="Vuong D."/>
            <person name="Midgley D.J."/>
            <person name="Greenfield P."/>
            <person name="Bradbury M."/>
            <person name="Lacey E."/>
            <person name="Busk P.K."/>
            <person name="Pilgaard B."/>
            <person name="Chooi Y.H."/>
            <person name="Piggott A.M."/>
        </authorList>
    </citation>
    <scope>NUCLEOTIDE SEQUENCE [LARGE SCALE GENOMIC DNA]</scope>
    <source>
        <strain evidence="4 5">FRR 5400</strain>
    </source>
</reference>
<evidence type="ECO:0000313" key="5">
    <source>
        <dbReference type="Proteomes" id="UP000541154"/>
    </source>
</evidence>
<dbReference type="AlphaFoldDB" id="A0A8H6AGB7"/>
<comment type="caution">
    <text evidence="4">The sequence shown here is derived from an EMBL/GenBank/DDBJ whole genome shotgun (WGS) entry which is preliminary data.</text>
</comment>